<reference evidence="1 2" key="1">
    <citation type="submission" date="2024-09" db="EMBL/GenBank/DDBJ databases">
        <authorList>
            <person name="Sun Q."/>
            <person name="Mori K."/>
        </authorList>
    </citation>
    <scope>NUCLEOTIDE SEQUENCE [LARGE SCALE GENOMIC DNA]</scope>
    <source>
        <strain evidence="1 2">CCM 8543</strain>
    </source>
</reference>
<protein>
    <submittedName>
        <fullName evidence="1">Phage tail assembly protein</fullName>
    </submittedName>
</protein>
<accession>A0ABV6D7I4</accession>
<comment type="caution">
    <text evidence="1">The sequence shown here is derived from an EMBL/GenBank/DDBJ whole genome shotgun (WGS) entry which is preliminary data.</text>
</comment>
<dbReference type="InterPro" id="IPR019289">
    <property type="entry name" value="Phage_tail_E/E"/>
</dbReference>
<dbReference type="EMBL" id="JBHLXD010000012">
    <property type="protein sequence ID" value="MFC0208594.1"/>
    <property type="molecule type" value="Genomic_DNA"/>
</dbReference>
<gene>
    <name evidence="1" type="ORF">ACFFJ2_09300</name>
</gene>
<sequence>MNWKTVTHTLKFPLQFEGRKIEKITLREPDVEALEKIDELDIQPGKPVRVRQMRGMIAALGDCPPEALGKLHRDDLAALGELLGPLLEGEPETAAAS</sequence>
<evidence type="ECO:0000313" key="1">
    <source>
        <dbReference type="EMBL" id="MFC0208594.1"/>
    </source>
</evidence>
<proteinExistence type="predicted"/>
<name>A0ABV6D7I4_9HYPH</name>
<organism evidence="1 2">
    <name type="scientific">Chelativorans intermedius</name>
    <dbReference type="NCBI Taxonomy" id="515947"/>
    <lineage>
        <taxon>Bacteria</taxon>
        <taxon>Pseudomonadati</taxon>
        <taxon>Pseudomonadota</taxon>
        <taxon>Alphaproteobacteria</taxon>
        <taxon>Hyphomicrobiales</taxon>
        <taxon>Phyllobacteriaceae</taxon>
        <taxon>Chelativorans</taxon>
    </lineage>
</organism>
<dbReference type="Proteomes" id="UP001589755">
    <property type="component" value="Unassembled WGS sequence"/>
</dbReference>
<dbReference type="Pfam" id="PF10109">
    <property type="entry name" value="Phage_TAC_7"/>
    <property type="match status" value="1"/>
</dbReference>
<dbReference type="RefSeq" id="WP_261521207.1">
    <property type="nucleotide sequence ID" value="NZ_JAODNW010000017.1"/>
</dbReference>
<keyword evidence="2" id="KW-1185">Reference proteome</keyword>
<evidence type="ECO:0000313" key="2">
    <source>
        <dbReference type="Proteomes" id="UP001589755"/>
    </source>
</evidence>